<dbReference type="RefSeq" id="XP_033592906.1">
    <property type="nucleotide sequence ID" value="XM_033732646.1"/>
</dbReference>
<sequence length="1656" mass="182422">MEPDSAMERLQDLQRDLIAFTEQRLPALDRLSAELDATVEDLRKLLGRKRKSEESRKQVNPSTAPKPDILKLQDEEYRVTEEFRQAALQVSDELDLDELEAAKLCIDVEGEAGNLPDTNNLPYRALLRFQRQRFVLLDCLRLLLLQTLDLDAGDEIGAAFQELVRRVVQRQDGQSSFWQRCLEGLTEVEGYLKKISDHQQTAIMTGVHMQGDIVDALLGQRLLLVRQHECLASVMSYLMRGGHVDHSEFRSLLSRAAAFDGSIDVAIHYLAILNCGAAQISAEGTTSLNDAKAIYNLFRPGPNQQQWKMPTLKAVATVMWLAEYSARFIDPTSTQTLRVADRQKDEEERSKLFQETLPQRPFHFLLAACQFLKPEIWYDPAKVGLIRFLLEDTPSVPEESVPPSPEFADLMMSELQAFSDAFITNMPDDLRRMQTHEDDRRRTFFSRPAETEQHQDFSLERFLVIVSYAYQDNADAAQDFWSDRESNLYGFLTWTSKRLPTPRVAAFCELLRAIASDEKSGNQAHLFLLEDTTMSSGRLRKTYSVSWSQIFAELELYASSVRNKAVNPNQVASEDSAEANFIEPETYIMLEAYLRLASHICRISPDARNWILRGQSFHLGETLFQLASTGNEARVHASCFDLLSALLTDKVTEVNDGMWVLLDNWIAGGAPGGGSTTVPRPAGRPPPERQYLMNFATNFETATGLVNLLNALITPSPNLSELTQDTLPFPENLGAANRHAGIDAYVDFVLDTVFKSTQPAMTIGNDRVQVDVLRCACLNFICLSLSTFNEDLVALANIANVAVDTAIKTTSLAAYTRLHPFARVMEWMFNNNVIHALASAAQQNVDDLNSFDPHSPRVQAALRSVQAMNLAMKLQATYLDIVRPFVGSQASTRSKPLVNSAFSSYDDVVLSQLNVVADVVSFAASNNVDLGLESLSLLEKLCASRKLSDPSRYANGGRLRLGNRLVSKLADRSEIVAAEMKPHFQVFEWDLETGEQPLKLIKARAVVDVLNSSLDTAGGRPSVAHCLLGFTCSGPTVSIDPNGSFSQGQSLFHSVAAYAAQAPYAIGDSNVSWLLSVKRGCADIILKLALSPLTAAIVLPELRTMEYLSASSQNQLLVFSNPLWDQVALQDPTLLLDSSAKGVEDFLRTRRDFFEYGSLDLRTANEAQAYSVQEKIVSALLGTIKLPTGEQASTVSVFDLFDFFDLDTAAASTATTKFFKDTDFSMCVKDDAETTTRAFDLPMVEQLLILRKREMLHAGLIKEAHDEQQVDDEVRAILASLTSQNNFRSIQAARLTALEAWTDLLSLMSTSNGLSGAKLSTIALQGLQVILPRFERALSESLDAAALLARLTLTLVPVAAASDIDGKATRNASLAHERLLAAFRVCLKVVTDSGSGLALRDICYRTCCAILAALPLTIINGQASPSPNAKQLLQLIQTTGERLITVVTEDAFSGRGVTRVSALLFLDGVVALFQLSKATTAILRALSKLNFLPVLLDQSLGSVTTSFQSDSADQLTTAVAYFHTSLALLLRITATADGTQLVLNSGLFPCIADSKLFSTDPDIGLDIDNPAALREFYRMLAAVLRVVTAVVMARGPANAHVLQQGKAFLQQNRFSMQAVFKRTSAVQKTAGPPEEEALQVAEEFGTLLLVTGFLEV</sequence>
<keyword evidence="4" id="KW-0539">Nucleus</keyword>
<dbReference type="GO" id="GO:0006999">
    <property type="term" value="P:nuclear pore organization"/>
    <property type="evidence" value="ECO:0007669"/>
    <property type="project" value="TreeGrafter"/>
</dbReference>
<dbReference type="GO" id="GO:0017056">
    <property type="term" value="F:structural constituent of nuclear pore"/>
    <property type="evidence" value="ECO:0007669"/>
    <property type="project" value="TreeGrafter"/>
</dbReference>
<dbReference type="PANTHER" id="PTHR31344">
    <property type="entry name" value="NUCLEAR PORE COMPLEX PROTEIN NUP205"/>
    <property type="match status" value="1"/>
</dbReference>
<dbReference type="OrthoDB" id="2019644at2759"/>
<evidence type="ECO:0000256" key="3">
    <source>
        <dbReference type="ARBA" id="ARBA00022448"/>
    </source>
</evidence>
<evidence type="ECO:0000256" key="2">
    <source>
        <dbReference type="ARBA" id="ARBA00005892"/>
    </source>
</evidence>
<evidence type="ECO:0000313" key="5">
    <source>
        <dbReference type="EMBL" id="KAF2486337.1"/>
    </source>
</evidence>
<dbReference type="GO" id="GO:0044611">
    <property type="term" value="C:nuclear pore inner ring"/>
    <property type="evidence" value="ECO:0007669"/>
    <property type="project" value="TreeGrafter"/>
</dbReference>
<comment type="similarity">
    <text evidence="2">Belongs to the NUP186/NUP192/NUP205 family.</text>
</comment>
<gene>
    <name evidence="5" type="ORF">BDY17DRAFT_291291</name>
</gene>
<evidence type="ECO:0000256" key="4">
    <source>
        <dbReference type="ARBA" id="ARBA00023242"/>
    </source>
</evidence>
<keyword evidence="6" id="KW-1185">Reference proteome</keyword>
<evidence type="ECO:0000313" key="6">
    <source>
        <dbReference type="Proteomes" id="UP000799767"/>
    </source>
</evidence>
<dbReference type="PANTHER" id="PTHR31344:SF0">
    <property type="entry name" value="NUCLEAR PORE COMPLEX PROTEIN NUP205"/>
    <property type="match status" value="1"/>
</dbReference>
<name>A0A6A6Q4K5_9PEZI</name>
<reference evidence="5" key="1">
    <citation type="journal article" date="2020" name="Stud. Mycol.">
        <title>101 Dothideomycetes genomes: a test case for predicting lifestyles and emergence of pathogens.</title>
        <authorList>
            <person name="Haridas S."/>
            <person name="Albert R."/>
            <person name="Binder M."/>
            <person name="Bloem J."/>
            <person name="Labutti K."/>
            <person name="Salamov A."/>
            <person name="Andreopoulos B."/>
            <person name="Baker S."/>
            <person name="Barry K."/>
            <person name="Bills G."/>
            <person name="Bluhm B."/>
            <person name="Cannon C."/>
            <person name="Castanera R."/>
            <person name="Culley D."/>
            <person name="Daum C."/>
            <person name="Ezra D."/>
            <person name="Gonzalez J."/>
            <person name="Henrissat B."/>
            <person name="Kuo A."/>
            <person name="Liang C."/>
            <person name="Lipzen A."/>
            <person name="Lutzoni F."/>
            <person name="Magnuson J."/>
            <person name="Mondo S."/>
            <person name="Nolan M."/>
            <person name="Ohm R."/>
            <person name="Pangilinan J."/>
            <person name="Park H.-J."/>
            <person name="Ramirez L."/>
            <person name="Alfaro M."/>
            <person name="Sun H."/>
            <person name="Tritt A."/>
            <person name="Yoshinaga Y."/>
            <person name="Zwiers L.-H."/>
            <person name="Turgeon B."/>
            <person name="Goodwin S."/>
            <person name="Spatafora J."/>
            <person name="Crous P."/>
            <person name="Grigoriev I."/>
        </authorList>
    </citation>
    <scope>NUCLEOTIDE SEQUENCE</scope>
    <source>
        <strain evidence="5">CBS 113389</strain>
    </source>
</reference>
<dbReference type="InterPro" id="IPR021827">
    <property type="entry name" value="Nup186/Nup192/Nup205"/>
</dbReference>
<dbReference type="Pfam" id="PF11894">
    <property type="entry name" value="Nup192"/>
    <property type="match status" value="1"/>
</dbReference>
<evidence type="ECO:0000256" key="1">
    <source>
        <dbReference type="ARBA" id="ARBA00004123"/>
    </source>
</evidence>
<accession>A0A6A6Q4K5</accession>
<organism evidence="5 6">
    <name type="scientific">Neohortaea acidophila</name>
    <dbReference type="NCBI Taxonomy" id="245834"/>
    <lineage>
        <taxon>Eukaryota</taxon>
        <taxon>Fungi</taxon>
        <taxon>Dikarya</taxon>
        <taxon>Ascomycota</taxon>
        <taxon>Pezizomycotina</taxon>
        <taxon>Dothideomycetes</taxon>
        <taxon>Dothideomycetidae</taxon>
        <taxon>Mycosphaerellales</taxon>
        <taxon>Teratosphaeriaceae</taxon>
        <taxon>Neohortaea</taxon>
    </lineage>
</organism>
<dbReference type="GeneID" id="54473648"/>
<dbReference type="EMBL" id="MU001632">
    <property type="protein sequence ID" value="KAF2486337.1"/>
    <property type="molecule type" value="Genomic_DNA"/>
</dbReference>
<comment type="subcellular location">
    <subcellularLocation>
        <location evidence="1">Nucleus</location>
    </subcellularLocation>
</comment>
<protein>
    <submittedName>
        <fullName evidence="5">Nucleoporin Nup186/Nup192/Nup205</fullName>
    </submittedName>
</protein>
<keyword evidence="3" id="KW-0813">Transport</keyword>
<dbReference type="Proteomes" id="UP000799767">
    <property type="component" value="Unassembled WGS sequence"/>
</dbReference>
<proteinExistence type="inferred from homology"/>